<accession>A0A839SWX8</accession>
<gene>
    <name evidence="1" type="ORF">FHR98_001762</name>
</gene>
<dbReference type="AlphaFoldDB" id="A0A839SWX8"/>
<name>A0A839SWX8_9PROT</name>
<dbReference type="EMBL" id="JACHXA010000004">
    <property type="protein sequence ID" value="MBB3065475.1"/>
    <property type="molecule type" value="Genomic_DNA"/>
</dbReference>
<evidence type="ECO:0000313" key="1">
    <source>
        <dbReference type="EMBL" id="MBB3065475.1"/>
    </source>
</evidence>
<comment type="caution">
    <text evidence="1">The sequence shown here is derived from an EMBL/GenBank/DDBJ whole genome shotgun (WGS) entry which is preliminary data.</text>
</comment>
<protein>
    <recommendedName>
        <fullName evidence="3">Dicarboxylate transport</fullName>
    </recommendedName>
</protein>
<sequence length="1110" mass="118465">MKRRWKIITGSFAVLALVLSGLWLARLTLAERLLAEVMSVWLKADHFKVSELAFDRLVISNLTAPGLSFARLEAKFSLASLLDSRLENLALEGVHYRYAKDDSGTTAELSHFPAIPTLPDLPLLPPIQISNGSITLETTIGPVTVTVSGSGDGQAFSLSGNAVSNLGMLEIESQITLDGGRVTAAYLHAKGADLSWQEKALGPVELAAEISPDLGFNASLTLGPPEAAGTIRLRAPEFDAEQPIILESDLNFDEDEAVTTFVSSLLPFQLRRLSLKGTAHLQRVPWGLPIPQSRGTWQTLMVESGLTLDLESSSEMRDFPSIPGDWQNNLTVAVDREQISFNTDTNEANGLSRLTLAGTIKALSDVPRFSLAGSLESTEGSAIQSFLASYLGREMELKGTFTADGLLPAGPPAAQPDSDLLSAYRNLEPHLRFTGTFKNLAITELARVSGYTDVILSADRTLLFLDFSPDTLLSITSITDYIKSAITIPFEQNNLAVPLEPLTLSGPMSLKIAPNLTGENPFEVISDLALSDAAGRQVSIRGRVQGNLGPGWRPLSLESSALEVGLSGLKGLPIPLHTITYNGAASHALGETALNGSIGLIGEDLRGALPLHAEFQNETIFLRSREPGSLTSSAPITLAGKRIILEKPLNINDLKLSVKEGSIKDLTLDVQAPAVRLSGSVPATQASNLSMKLSMSEGALLSDLKIGGLQVPDQELKINGLQFAGALDLEALPRLAVGKGDARLTADAVTHPILAGPARLNVSFKPRRSDKTDVSGEVYFADRLVKLGFLGSFAGDYSHLSLSLPNTTVVFEKGGLQPLAISPLLASLREVEGTVALTGSLGWDGRNLKGKGTATLTDLALRYADMPLKGLNGTLSFRDMIKIATEGDQEVTLSRFDPGLPLTDVRLIFSIEPAAETSEPTLLIKEARAQSLLGPLLLTDGAYSLASGDGRASLSFTRLDLSALAELIDVEGLQVTGILAGQVPLAFTSGTVTIANANLDDTQVGTIRYNNEATRQALSGGGESVSLMLDALEDFQYNDLQLHLDKPNDKELVFSIGLEGRNPNVLDGYPFRLNFNLTTDPTSLLAALRQGTSIGELLLKRSGRYSLSPP</sequence>
<dbReference type="Proteomes" id="UP000581135">
    <property type="component" value="Unassembled WGS sequence"/>
</dbReference>
<proteinExistence type="predicted"/>
<organism evidence="1 2">
    <name type="scientific">Limibacillus halophilus</name>
    <dbReference type="NCBI Taxonomy" id="1579333"/>
    <lineage>
        <taxon>Bacteria</taxon>
        <taxon>Pseudomonadati</taxon>
        <taxon>Pseudomonadota</taxon>
        <taxon>Alphaproteobacteria</taxon>
        <taxon>Rhodospirillales</taxon>
        <taxon>Rhodovibrionaceae</taxon>
        <taxon>Limibacillus</taxon>
    </lineage>
</organism>
<keyword evidence="2" id="KW-1185">Reference proteome</keyword>
<dbReference type="InterPro" id="IPR021730">
    <property type="entry name" value="YdbH"/>
</dbReference>
<evidence type="ECO:0000313" key="2">
    <source>
        <dbReference type="Proteomes" id="UP000581135"/>
    </source>
</evidence>
<reference evidence="1 2" key="1">
    <citation type="submission" date="2020-08" db="EMBL/GenBank/DDBJ databases">
        <title>Genomic Encyclopedia of Type Strains, Phase III (KMG-III): the genomes of soil and plant-associated and newly described type strains.</title>
        <authorList>
            <person name="Whitman W."/>
        </authorList>
    </citation>
    <scope>NUCLEOTIDE SEQUENCE [LARGE SCALE GENOMIC DNA]</scope>
    <source>
        <strain evidence="1 2">CECT 8803</strain>
    </source>
</reference>
<dbReference type="Pfam" id="PF11739">
    <property type="entry name" value="YdbH-like"/>
    <property type="match status" value="1"/>
</dbReference>
<dbReference type="RefSeq" id="WP_183416301.1">
    <property type="nucleotide sequence ID" value="NZ_JACHXA010000004.1"/>
</dbReference>
<evidence type="ECO:0008006" key="3">
    <source>
        <dbReference type="Google" id="ProtNLM"/>
    </source>
</evidence>